<feature type="chain" id="PRO_5032415146" evidence="2">
    <location>
        <begin position="26"/>
        <end position="151"/>
    </location>
</feature>
<gene>
    <name evidence="3" type="ORF">HNQ60_002348</name>
</gene>
<accession>A0A841HK95</accession>
<organism evidence="3 4">
    <name type="scientific">Povalibacter uvarum</name>
    <dbReference type="NCBI Taxonomy" id="732238"/>
    <lineage>
        <taxon>Bacteria</taxon>
        <taxon>Pseudomonadati</taxon>
        <taxon>Pseudomonadota</taxon>
        <taxon>Gammaproteobacteria</taxon>
        <taxon>Steroidobacterales</taxon>
        <taxon>Steroidobacteraceae</taxon>
        <taxon>Povalibacter</taxon>
    </lineage>
</organism>
<protein>
    <submittedName>
        <fullName evidence="3">Uncharacterized protein</fullName>
    </submittedName>
</protein>
<sequence length="151" mass="16493">MQTVRPHTIFPALLMPLLAAGAATAAGLENTVAQCQTIEDRHARLACFDALPHPVKQSAPAGTTERVSAHSTAVDGSPKTSQITRISRTIDNRQIFHLDDGTVWQENRNGSRRFESGHAVSITQSQVLGSETIASYWMEVEGAKFKVVRLR</sequence>
<dbReference type="Proteomes" id="UP000588068">
    <property type="component" value="Unassembled WGS sequence"/>
</dbReference>
<dbReference type="AlphaFoldDB" id="A0A841HK95"/>
<evidence type="ECO:0000313" key="4">
    <source>
        <dbReference type="Proteomes" id="UP000588068"/>
    </source>
</evidence>
<evidence type="ECO:0000256" key="2">
    <source>
        <dbReference type="SAM" id="SignalP"/>
    </source>
</evidence>
<dbReference type="EMBL" id="JACHHZ010000003">
    <property type="protein sequence ID" value="MBB6093467.1"/>
    <property type="molecule type" value="Genomic_DNA"/>
</dbReference>
<dbReference type="RefSeq" id="WP_184331919.1">
    <property type="nucleotide sequence ID" value="NZ_JACHHZ010000003.1"/>
</dbReference>
<keyword evidence="4" id="KW-1185">Reference proteome</keyword>
<keyword evidence="2" id="KW-0732">Signal</keyword>
<evidence type="ECO:0000313" key="3">
    <source>
        <dbReference type="EMBL" id="MBB6093467.1"/>
    </source>
</evidence>
<reference evidence="3 4" key="1">
    <citation type="submission" date="2020-08" db="EMBL/GenBank/DDBJ databases">
        <title>Genomic Encyclopedia of Type Strains, Phase IV (KMG-IV): sequencing the most valuable type-strain genomes for metagenomic binning, comparative biology and taxonomic classification.</title>
        <authorList>
            <person name="Goeker M."/>
        </authorList>
    </citation>
    <scope>NUCLEOTIDE SEQUENCE [LARGE SCALE GENOMIC DNA]</scope>
    <source>
        <strain evidence="3 4">DSM 26723</strain>
    </source>
</reference>
<comment type="caution">
    <text evidence="3">The sequence shown here is derived from an EMBL/GenBank/DDBJ whole genome shotgun (WGS) entry which is preliminary data.</text>
</comment>
<feature type="signal peptide" evidence="2">
    <location>
        <begin position="1"/>
        <end position="25"/>
    </location>
</feature>
<proteinExistence type="predicted"/>
<evidence type="ECO:0000256" key="1">
    <source>
        <dbReference type="SAM" id="MobiDB-lite"/>
    </source>
</evidence>
<name>A0A841HK95_9GAMM</name>
<feature type="region of interest" description="Disordered" evidence="1">
    <location>
        <begin position="57"/>
        <end position="82"/>
    </location>
</feature>